<protein>
    <submittedName>
        <fullName evidence="5">DNA-binding HxlR family transcriptional regulator</fullName>
    </submittedName>
</protein>
<keyword evidence="2 5" id="KW-0238">DNA-binding</keyword>
<evidence type="ECO:0000313" key="6">
    <source>
        <dbReference type="Proteomes" id="UP000548867"/>
    </source>
</evidence>
<dbReference type="EMBL" id="JACIDX010000027">
    <property type="protein sequence ID" value="MBB3957596.1"/>
    <property type="molecule type" value="Genomic_DNA"/>
</dbReference>
<evidence type="ECO:0000256" key="1">
    <source>
        <dbReference type="ARBA" id="ARBA00023015"/>
    </source>
</evidence>
<keyword evidence="1" id="KW-0805">Transcription regulation</keyword>
<dbReference type="GO" id="GO:0003677">
    <property type="term" value="F:DNA binding"/>
    <property type="evidence" value="ECO:0007669"/>
    <property type="project" value="UniProtKB-KW"/>
</dbReference>
<organism evidence="5 6">
    <name type="scientific">Novosphingobium sediminicola</name>
    <dbReference type="NCBI Taxonomy" id="563162"/>
    <lineage>
        <taxon>Bacteria</taxon>
        <taxon>Pseudomonadati</taxon>
        <taxon>Pseudomonadota</taxon>
        <taxon>Alphaproteobacteria</taxon>
        <taxon>Sphingomonadales</taxon>
        <taxon>Sphingomonadaceae</taxon>
        <taxon>Novosphingobium</taxon>
    </lineage>
</organism>
<dbReference type="RefSeq" id="WP_246405210.1">
    <property type="nucleotide sequence ID" value="NZ_JACIDX010000027.1"/>
</dbReference>
<evidence type="ECO:0000256" key="3">
    <source>
        <dbReference type="ARBA" id="ARBA00023163"/>
    </source>
</evidence>
<proteinExistence type="predicted"/>
<keyword evidence="3" id="KW-0804">Transcription</keyword>
<keyword evidence="6" id="KW-1185">Reference proteome</keyword>
<evidence type="ECO:0000256" key="2">
    <source>
        <dbReference type="ARBA" id="ARBA00023125"/>
    </source>
</evidence>
<accession>A0A7W6G8R4</accession>
<name>A0A7W6G8R4_9SPHN</name>
<sequence length="143" mass="16145">MALPDDLESGMAALSAEMARYGHDREAPVREVMARLGDRWSTLVLIVLAMGEWRHADLKRALVRLSSEQAISQRVLTLKLRSLERDGFVLRTATDHVPPRVSYTLTPLGRELSVQARHLIDWVNAQSEAIRIARASFDAREED</sequence>
<dbReference type="SUPFAM" id="SSF46785">
    <property type="entry name" value="Winged helix' DNA-binding domain"/>
    <property type="match status" value="1"/>
</dbReference>
<dbReference type="Pfam" id="PF01638">
    <property type="entry name" value="HxlR"/>
    <property type="match status" value="1"/>
</dbReference>
<dbReference type="InterPro" id="IPR036390">
    <property type="entry name" value="WH_DNA-bd_sf"/>
</dbReference>
<gene>
    <name evidence="5" type="ORF">GGR38_004570</name>
</gene>
<dbReference type="InterPro" id="IPR036388">
    <property type="entry name" value="WH-like_DNA-bd_sf"/>
</dbReference>
<evidence type="ECO:0000259" key="4">
    <source>
        <dbReference type="PROSITE" id="PS51118"/>
    </source>
</evidence>
<feature type="domain" description="HTH hxlR-type" evidence="4">
    <location>
        <begin position="27"/>
        <end position="131"/>
    </location>
</feature>
<evidence type="ECO:0000313" key="5">
    <source>
        <dbReference type="EMBL" id="MBB3957596.1"/>
    </source>
</evidence>
<dbReference type="InterPro" id="IPR002577">
    <property type="entry name" value="HTH_HxlR"/>
</dbReference>
<comment type="caution">
    <text evidence="5">The sequence shown here is derived from an EMBL/GenBank/DDBJ whole genome shotgun (WGS) entry which is preliminary data.</text>
</comment>
<dbReference type="Gene3D" id="1.10.10.10">
    <property type="entry name" value="Winged helix-like DNA-binding domain superfamily/Winged helix DNA-binding domain"/>
    <property type="match status" value="1"/>
</dbReference>
<dbReference type="PANTHER" id="PTHR33204:SF39">
    <property type="entry name" value="TRANSCRIPTIONAL REGULATORY PROTEIN"/>
    <property type="match status" value="1"/>
</dbReference>
<dbReference type="AlphaFoldDB" id="A0A7W6G8R4"/>
<dbReference type="PANTHER" id="PTHR33204">
    <property type="entry name" value="TRANSCRIPTIONAL REGULATOR, MARR FAMILY"/>
    <property type="match status" value="1"/>
</dbReference>
<reference evidence="5 6" key="1">
    <citation type="submission" date="2020-08" db="EMBL/GenBank/DDBJ databases">
        <title>Genomic Encyclopedia of Type Strains, Phase IV (KMG-IV): sequencing the most valuable type-strain genomes for metagenomic binning, comparative biology and taxonomic classification.</title>
        <authorList>
            <person name="Goeker M."/>
        </authorList>
    </citation>
    <scope>NUCLEOTIDE SEQUENCE [LARGE SCALE GENOMIC DNA]</scope>
    <source>
        <strain evidence="5 6">DSM 27057</strain>
    </source>
</reference>
<dbReference type="PROSITE" id="PS51118">
    <property type="entry name" value="HTH_HXLR"/>
    <property type="match status" value="1"/>
</dbReference>
<dbReference type="Proteomes" id="UP000548867">
    <property type="component" value="Unassembled WGS sequence"/>
</dbReference>